<evidence type="ECO:0000259" key="2">
    <source>
        <dbReference type="SMART" id="SM00701"/>
    </source>
</evidence>
<dbReference type="SUPFAM" id="SSF55846">
    <property type="entry name" value="N-acetylmuramoyl-L-alanine amidase-like"/>
    <property type="match status" value="1"/>
</dbReference>
<accession>A0AAD9MMX7</accession>
<dbReference type="GO" id="GO:0008745">
    <property type="term" value="F:N-acetylmuramoyl-L-alanine amidase activity"/>
    <property type="evidence" value="ECO:0007669"/>
    <property type="project" value="InterPro"/>
</dbReference>
<evidence type="ECO:0000313" key="4">
    <source>
        <dbReference type="Proteomes" id="UP001208570"/>
    </source>
</evidence>
<dbReference type="InterPro" id="IPR002502">
    <property type="entry name" value="Amidase_domain"/>
</dbReference>
<organism evidence="3 4">
    <name type="scientific">Paralvinella palmiformis</name>
    <dbReference type="NCBI Taxonomy" id="53620"/>
    <lineage>
        <taxon>Eukaryota</taxon>
        <taxon>Metazoa</taxon>
        <taxon>Spiralia</taxon>
        <taxon>Lophotrochozoa</taxon>
        <taxon>Annelida</taxon>
        <taxon>Polychaeta</taxon>
        <taxon>Sedentaria</taxon>
        <taxon>Canalipalpata</taxon>
        <taxon>Terebellida</taxon>
        <taxon>Terebelliformia</taxon>
        <taxon>Alvinellidae</taxon>
        <taxon>Paralvinella</taxon>
    </lineage>
</organism>
<dbReference type="EMBL" id="JAODUP010001491">
    <property type="protein sequence ID" value="KAK2140077.1"/>
    <property type="molecule type" value="Genomic_DNA"/>
</dbReference>
<comment type="caution">
    <text evidence="3">The sequence shown here is derived from an EMBL/GenBank/DDBJ whole genome shotgun (WGS) entry which is preliminary data.</text>
</comment>
<dbReference type="AlphaFoldDB" id="A0AAD9MMX7"/>
<dbReference type="GO" id="GO:0008270">
    <property type="term" value="F:zinc ion binding"/>
    <property type="evidence" value="ECO:0007669"/>
    <property type="project" value="InterPro"/>
</dbReference>
<protein>
    <recommendedName>
        <fullName evidence="2">Peptidoglycan recognition protein family domain-containing protein</fullName>
    </recommendedName>
</protein>
<dbReference type="InterPro" id="IPR015510">
    <property type="entry name" value="PGRP"/>
</dbReference>
<dbReference type="InterPro" id="IPR006619">
    <property type="entry name" value="PGRP_domain_met/bac"/>
</dbReference>
<feature type="domain" description="Peptidoglycan recognition protein family" evidence="2">
    <location>
        <begin position="88"/>
        <end position="243"/>
    </location>
</feature>
<evidence type="ECO:0000313" key="3">
    <source>
        <dbReference type="EMBL" id="KAK2140077.1"/>
    </source>
</evidence>
<dbReference type="InterPro" id="IPR036505">
    <property type="entry name" value="Amidase/PGRP_sf"/>
</dbReference>
<name>A0AAD9MMX7_9ANNE</name>
<dbReference type="Pfam" id="PF01510">
    <property type="entry name" value="Amidase_2"/>
    <property type="match status" value="1"/>
</dbReference>
<dbReference type="CDD" id="cd06583">
    <property type="entry name" value="PGRP"/>
    <property type="match status" value="1"/>
</dbReference>
<evidence type="ECO:0000256" key="1">
    <source>
        <dbReference type="ARBA" id="ARBA00007553"/>
    </source>
</evidence>
<comment type="similarity">
    <text evidence="1">Belongs to the N-acetylmuramoyl-L-alanine amidase 2 family.</text>
</comment>
<dbReference type="GO" id="GO:0009253">
    <property type="term" value="P:peptidoglycan catabolic process"/>
    <property type="evidence" value="ECO:0007669"/>
    <property type="project" value="InterPro"/>
</dbReference>
<keyword evidence="4" id="KW-1185">Reference proteome</keyword>
<proteinExistence type="inferred from homology"/>
<gene>
    <name evidence="3" type="ORF">LSH36_1491g00069</name>
</gene>
<dbReference type="Gene3D" id="3.40.80.10">
    <property type="entry name" value="Peptidoglycan recognition protein-like"/>
    <property type="match status" value="1"/>
</dbReference>
<reference evidence="3" key="1">
    <citation type="journal article" date="2023" name="Mol. Biol. Evol.">
        <title>Third-Generation Sequencing Reveals the Adaptive Role of the Epigenome in Three Deep-Sea Polychaetes.</title>
        <authorList>
            <person name="Perez M."/>
            <person name="Aroh O."/>
            <person name="Sun Y."/>
            <person name="Lan Y."/>
            <person name="Juniper S.K."/>
            <person name="Young C.R."/>
            <person name="Angers B."/>
            <person name="Qian P.Y."/>
        </authorList>
    </citation>
    <scope>NUCLEOTIDE SEQUENCE</scope>
    <source>
        <strain evidence="3">P08H-3</strain>
    </source>
</reference>
<dbReference type="SMART" id="SM00701">
    <property type="entry name" value="PGRP"/>
    <property type="match status" value="1"/>
</dbReference>
<sequence>MRVDRPEATLGLAKNLFQLHLQADVPYEAMFIFRMILPVLMVAVLSHHHLSEAGWVRWSDVAEVAASCYLAGCFSKQQMGHLCGDVGKAMIKRDEWGALNPRQEQVISGIADNVIVYHTGSGTCNTMGFSGQNCQQCLQDESCAKQAVLALQDQDMSSGKDDIRYNFLIDQNGVIYEGRGWSVVGQHTTGRNDKTIGIGMLGDFSSSEPSLASQTALKNLISCGEAAGVLSRGSDFTTGPAISGKAFYDMVQRCRGLCSS</sequence>
<dbReference type="PANTHER" id="PTHR11022:SF41">
    <property type="entry name" value="PEPTIDOGLYCAN-RECOGNITION PROTEIN LC-RELATED"/>
    <property type="match status" value="1"/>
</dbReference>
<dbReference type="PANTHER" id="PTHR11022">
    <property type="entry name" value="PEPTIDOGLYCAN RECOGNITION PROTEIN"/>
    <property type="match status" value="1"/>
</dbReference>
<dbReference type="Proteomes" id="UP001208570">
    <property type="component" value="Unassembled WGS sequence"/>
</dbReference>